<keyword evidence="3 8" id="KW-0808">Transferase</keyword>
<keyword evidence="2" id="KW-0444">Lipid biosynthesis</keyword>
<keyword evidence="5 8" id="KW-0012">Acyltransferase</keyword>
<comment type="pathway">
    <text evidence="1">Lipid metabolism.</text>
</comment>
<name>A0A225SQE4_9BURK</name>
<dbReference type="Pfam" id="PF01553">
    <property type="entry name" value="Acyltransferase"/>
    <property type="match status" value="1"/>
</dbReference>
<evidence type="ECO:0000313" key="9">
    <source>
        <dbReference type="Proteomes" id="UP000214747"/>
    </source>
</evidence>
<dbReference type="RefSeq" id="WP_088756177.1">
    <property type="nucleotide sequence ID" value="NZ_NJGV01000018.1"/>
</dbReference>
<dbReference type="PANTHER" id="PTHR10434">
    <property type="entry name" value="1-ACYL-SN-GLYCEROL-3-PHOSPHATE ACYLTRANSFERASE"/>
    <property type="match status" value="1"/>
</dbReference>
<proteinExistence type="predicted"/>
<gene>
    <name evidence="8" type="ORF">CEJ45_16685</name>
</gene>
<dbReference type="CDD" id="cd07989">
    <property type="entry name" value="LPLAT_AGPAT-like"/>
    <property type="match status" value="1"/>
</dbReference>
<evidence type="ECO:0000313" key="8">
    <source>
        <dbReference type="EMBL" id="OWY33363.1"/>
    </source>
</evidence>
<dbReference type="PANTHER" id="PTHR10434:SF64">
    <property type="entry name" value="1-ACYL-SN-GLYCEROL-3-PHOSPHATE ACYLTRANSFERASE-RELATED"/>
    <property type="match status" value="1"/>
</dbReference>
<evidence type="ECO:0000256" key="2">
    <source>
        <dbReference type="ARBA" id="ARBA00022516"/>
    </source>
</evidence>
<feature type="region of interest" description="Disordered" evidence="6">
    <location>
        <begin position="247"/>
        <end position="266"/>
    </location>
</feature>
<keyword evidence="9" id="KW-1185">Reference proteome</keyword>
<evidence type="ECO:0000256" key="3">
    <source>
        <dbReference type="ARBA" id="ARBA00022679"/>
    </source>
</evidence>
<dbReference type="EMBL" id="NJGV01000018">
    <property type="protein sequence ID" value="OWY33363.1"/>
    <property type="molecule type" value="Genomic_DNA"/>
</dbReference>
<evidence type="ECO:0000256" key="1">
    <source>
        <dbReference type="ARBA" id="ARBA00005189"/>
    </source>
</evidence>
<dbReference type="AlphaFoldDB" id="A0A225SQE4"/>
<evidence type="ECO:0000256" key="6">
    <source>
        <dbReference type="SAM" id="MobiDB-lite"/>
    </source>
</evidence>
<dbReference type="GO" id="GO:0006654">
    <property type="term" value="P:phosphatidic acid biosynthetic process"/>
    <property type="evidence" value="ECO:0007669"/>
    <property type="project" value="TreeGrafter"/>
</dbReference>
<dbReference type="SMART" id="SM00563">
    <property type="entry name" value="PlsC"/>
    <property type="match status" value="1"/>
</dbReference>
<evidence type="ECO:0000256" key="4">
    <source>
        <dbReference type="ARBA" id="ARBA00023098"/>
    </source>
</evidence>
<dbReference type="Proteomes" id="UP000214747">
    <property type="component" value="Unassembled WGS sequence"/>
</dbReference>
<sequence>MFVFRLLRLIAHLFKGMAVCAFLFPFTSEQGRQAHIRRWSRKLLRICGIAIKIDSPLPIPRSLLVSNHVSWLDIFVVNSLQPCRFVAKSEIRSWPLIGWLCAKTGTIFISRGKASDVRRIFKGLVESIEKDEHVAFFPEGTTAAQGTLLPFHANLFEAAIDARAPVQPYALRYVDAEGRLHGAADFIGDMSIAESIMSILKSKGMTAELKQLPLISTEGAHRRDLARTAREVIAAGLGYSLESLSPAAAPADTAPGTAPDPQVAPR</sequence>
<dbReference type="InterPro" id="IPR002123">
    <property type="entry name" value="Plipid/glycerol_acylTrfase"/>
</dbReference>
<evidence type="ECO:0000259" key="7">
    <source>
        <dbReference type="SMART" id="SM00563"/>
    </source>
</evidence>
<protein>
    <submittedName>
        <fullName evidence="8">1-acyl-sn-glycerol-3-phosphate acyltransferase</fullName>
    </submittedName>
</protein>
<feature type="domain" description="Phospholipid/glycerol acyltransferase" evidence="7">
    <location>
        <begin position="62"/>
        <end position="174"/>
    </location>
</feature>
<accession>A0A225SQE4</accession>
<organism evidence="8 9">
    <name type="scientific">Herbaspirillum aquaticum</name>
    <dbReference type="NCBI Taxonomy" id="568783"/>
    <lineage>
        <taxon>Bacteria</taxon>
        <taxon>Pseudomonadati</taxon>
        <taxon>Pseudomonadota</taxon>
        <taxon>Betaproteobacteria</taxon>
        <taxon>Burkholderiales</taxon>
        <taxon>Oxalobacteraceae</taxon>
        <taxon>Herbaspirillum</taxon>
    </lineage>
</organism>
<reference evidence="8 9" key="1">
    <citation type="journal article" date="2010" name="Int. J. Syst. Evol. Microbiol.">
        <title>Reclassification of Herbaspirillum putei as a later heterotypic synonym of Herbaspirillum huttiense, with the description of H. huttiense subsp. huttiense subsp. nov. and H. huttiense subsp. putei subsp. nov., comb. nov., and description of Herbaspirillum aquaticum sp. nov.</title>
        <authorList>
            <person name="Dobritsa A.P."/>
            <person name="Reddy M.C."/>
            <person name="Samadpour M."/>
        </authorList>
    </citation>
    <scope>NUCLEOTIDE SEQUENCE [LARGE SCALE GENOMIC DNA]</scope>
    <source>
        <strain evidence="8 9">IEH 4430</strain>
    </source>
</reference>
<dbReference type="SUPFAM" id="SSF69593">
    <property type="entry name" value="Glycerol-3-phosphate (1)-acyltransferase"/>
    <property type="match status" value="1"/>
</dbReference>
<dbReference type="GO" id="GO:0003841">
    <property type="term" value="F:1-acylglycerol-3-phosphate O-acyltransferase activity"/>
    <property type="evidence" value="ECO:0007669"/>
    <property type="project" value="TreeGrafter"/>
</dbReference>
<keyword evidence="4" id="KW-0443">Lipid metabolism</keyword>
<comment type="caution">
    <text evidence="8">The sequence shown here is derived from an EMBL/GenBank/DDBJ whole genome shotgun (WGS) entry which is preliminary data.</text>
</comment>
<evidence type="ECO:0000256" key="5">
    <source>
        <dbReference type="ARBA" id="ARBA00023315"/>
    </source>
</evidence>